<feature type="transmembrane region" description="Helical" evidence="1">
    <location>
        <begin position="54"/>
        <end position="74"/>
    </location>
</feature>
<organism evidence="2 3">
    <name type="scientific">Youngiibacter multivorans</name>
    <dbReference type="NCBI Taxonomy" id="937251"/>
    <lineage>
        <taxon>Bacteria</taxon>
        <taxon>Bacillati</taxon>
        <taxon>Bacillota</taxon>
        <taxon>Clostridia</taxon>
        <taxon>Eubacteriales</taxon>
        <taxon>Clostridiaceae</taxon>
        <taxon>Youngiibacter</taxon>
    </lineage>
</organism>
<keyword evidence="3" id="KW-1185">Reference proteome</keyword>
<reference evidence="2 3" key="1">
    <citation type="submission" date="2021-03" db="EMBL/GenBank/DDBJ databases">
        <title>Genomic Encyclopedia of Type Strains, Phase IV (KMG-IV): sequencing the most valuable type-strain genomes for metagenomic binning, comparative biology and taxonomic classification.</title>
        <authorList>
            <person name="Goeker M."/>
        </authorList>
    </citation>
    <scope>NUCLEOTIDE SEQUENCE [LARGE SCALE GENOMIC DNA]</scope>
    <source>
        <strain evidence="2 3">DSM 6139</strain>
    </source>
</reference>
<evidence type="ECO:0000313" key="2">
    <source>
        <dbReference type="EMBL" id="MBP1918037.1"/>
    </source>
</evidence>
<keyword evidence="1" id="KW-1133">Transmembrane helix</keyword>
<keyword evidence="1" id="KW-0472">Membrane</keyword>
<dbReference type="RefSeq" id="WP_209458275.1">
    <property type="nucleotide sequence ID" value="NZ_JAGGKC010000002.1"/>
</dbReference>
<feature type="transmembrane region" description="Helical" evidence="1">
    <location>
        <begin position="81"/>
        <end position="99"/>
    </location>
</feature>
<feature type="transmembrane region" description="Helical" evidence="1">
    <location>
        <begin position="12"/>
        <end position="34"/>
    </location>
</feature>
<evidence type="ECO:0000313" key="3">
    <source>
        <dbReference type="Proteomes" id="UP001519271"/>
    </source>
</evidence>
<feature type="transmembrane region" description="Helical" evidence="1">
    <location>
        <begin position="119"/>
        <end position="141"/>
    </location>
</feature>
<name>A0ABS4G0H6_9CLOT</name>
<comment type="caution">
    <text evidence="2">The sequence shown here is derived from an EMBL/GenBank/DDBJ whole genome shotgun (WGS) entry which is preliminary data.</text>
</comment>
<evidence type="ECO:0000256" key="1">
    <source>
        <dbReference type="SAM" id="Phobius"/>
    </source>
</evidence>
<gene>
    <name evidence="2" type="ORF">J2Z34_000508</name>
</gene>
<sequence>MDRWKRKAYAAVDLYAAFLLLYSGVRLTSAYGALPGNIGAYGISIFMVKSAGKGILIAAFLISVILFAALASYARIKRDPAYWIVASKLLSASILPLINERTVKAIYGASGVYTYLEGFLGWTAAAVLAAILASVIFRMYLKKAK</sequence>
<keyword evidence="1" id="KW-0812">Transmembrane</keyword>
<proteinExistence type="predicted"/>
<protein>
    <submittedName>
        <fullName evidence="2">Uncharacterized protein</fullName>
    </submittedName>
</protein>
<dbReference type="Proteomes" id="UP001519271">
    <property type="component" value="Unassembled WGS sequence"/>
</dbReference>
<dbReference type="EMBL" id="JAGGKC010000002">
    <property type="protein sequence ID" value="MBP1918037.1"/>
    <property type="molecule type" value="Genomic_DNA"/>
</dbReference>
<accession>A0ABS4G0H6</accession>